<comment type="similarity">
    <text evidence="1 6">Belongs to the cytochrome P450 family.</text>
</comment>
<dbReference type="GO" id="GO:0005737">
    <property type="term" value="C:cytoplasm"/>
    <property type="evidence" value="ECO:0007669"/>
    <property type="project" value="TreeGrafter"/>
</dbReference>
<proteinExistence type="inferred from homology"/>
<dbReference type="GO" id="GO:0005506">
    <property type="term" value="F:iron ion binding"/>
    <property type="evidence" value="ECO:0007669"/>
    <property type="project" value="InterPro"/>
</dbReference>
<dbReference type="PRINTS" id="PR00463">
    <property type="entry name" value="EP450I"/>
</dbReference>
<keyword evidence="4 6" id="KW-0503">Monooxygenase</keyword>
<evidence type="ECO:0000313" key="8">
    <source>
        <dbReference type="EMBL" id="GMS97950.1"/>
    </source>
</evidence>
<dbReference type="SUPFAM" id="SSF48264">
    <property type="entry name" value="Cytochrome P450"/>
    <property type="match status" value="1"/>
</dbReference>
<keyword evidence="3 5" id="KW-0408">Iron</keyword>
<comment type="caution">
    <text evidence="8">The sequence shown here is derived from an EMBL/GenBank/DDBJ whole genome shotgun (WGS) entry which is preliminary data.</text>
</comment>
<evidence type="ECO:0008006" key="10">
    <source>
        <dbReference type="Google" id="ProtNLM"/>
    </source>
</evidence>
<keyword evidence="5 6" id="KW-0349">Heme</keyword>
<keyword evidence="7" id="KW-0812">Transmembrane</keyword>
<dbReference type="AlphaFoldDB" id="A0AAV5TUK3"/>
<dbReference type="InterPro" id="IPR050182">
    <property type="entry name" value="Cytochrome_P450_fam2"/>
</dbReference>
<evidence type="ECO:0000313" key="9">
    <source>
        <dbReference type="Proteomes" id="UP001432027"/>
    </source>
</evidence>
<dbReference type="PROSITE" id="PS00086">
    <property type="entry name" value="CYTOCHROME_P450"/>
    <property type="match status" value="1"/>
</dbReference>
<dbReference type="Proteomes" id="UP001432027">
    <property type="component" value="Unassembled WGS sequence"/>
</dbReference>
<keyword evidence="9" id="KW-1185">Reference proteome</keyword>
<evidence type="ECO:0000256" key="3">
    <source>
        <dbReference type="ARBA" id="ARBA00023004"/>
    </source>
</evidence>
<feature type="transmembrane region" description="Helical" evidence="7">
    <location>
        <begin position="27"/>
        <end position="45"/>
    </location>
</feature>
<dbReference type="InterPro" id="IPR002401">
    <property type="entry name" value="Cyt_P450_E_grp-I"/>
</dbReference>
<evidence type="ECO:0000256" key="2">
    <source>
        <dbReference type="ARBA" id="ARBA00022723"/>
    </source>
</evidence>
<dbReference type="EMBL" id="BTSX01000005">
    <property type="protein sequence ID" value="GMS97950.1"/>
    <property type="molecule type" value="Genomic_DNA"/>
</dbReference>
<evidence type="ECO:0000256" key="4">
    <source>
        <dbReference type="ARBA" id="ARBA00023033"/>
    </source>
</evidence>
<feature type="binding site" description="axial binding residue" evidence="5">
    <location>
        <position position="465"/>
    </location>
    <ligand>
        <name>heme</name>
        <dbReference type="ChEBI" id="CHEBI:30413"/>
    </ligand>
    <ligandPart>
        <name>Fe</name>
        <dbReference type="ChEBI" id="CHEBI:18248"/>
    </ligandPart>
</feature>
<organism evidence="8 9">
    <name type="scientific">Pristionchus entomophagus</name>
    <dbReference type="NCBI Taxonomy" id="358040"/>
    <lineage>
        <taxon>Eukaryota</taxon>
        <taxon>Metazoa</taxon>
        <taxon>Ecdysozoa</taxon>
        <taxon>Nematoda</taxon>
        <taxon>Chromadorea</taxon>
        <taxon>Rhabditida</taxon>
        <taxon>Rhabditina</taxon>
        <taxon>Diplogasteromorpha</taxon>
        <taxon>Diplogasteroidea</taxon>
        <taxon>Neodiplogasteridae</taxon>
        <taxon>Pristionchus</taxon>
    </lineage>
</organism>
<name>A0AAV5TUK3_9BILA</name>
<dbReference type="InterPro" id="IPR036396">
    <property type="entry name" value="Cyt_P450_sf"/>
</dbReference>
<dbReference type="Pfam" id="PF00067">
    <property type="entry name" value="p450"/>
    <property type="match status" value="1"/>
</dbReference>
<dbReference type="FunFam" id="1.10.630.10:FF:000236">
    <property type="entry name" value="Uncharacterized protein"/>
    <property type="match status" value="1"/>
</dbReference>
<reference evidence="8" key="1">
    <citation type="submission" date="2023-10" db="EMBL/GenBank/DDBJ databases">
        <title>Genome assembly of Pristionchus species.</title>
        <authorList>
            <person name="Yoshida K."/>
            <person name="Sommer R.J."/>
        </authorList>
    </citation>
    <scope>NUCLEOTIDE SEQUENCE</scope>
    <source>
        <strain evidence="8">RS0144</strain>
    </source>
</reference>
<dbReference type="InterPro" id="IPR017972">
    <property type="entry name" value="Cyt_P450_CS"/>
</dbReference>
<gene>
    <name evidence="8" type="ORF">PENTCL1PPCAC_20125</name>
</gene>
<dbReference type="GO" id="GO:0006805">
    <property type="term" value="P:xenobiotic metabolic process"/>
    <property type="evidence" value="ECO:0007669"/>
    <property type="project" value="TreeGrafter"/>
</dbReference>
<evidence type="ECO:0000256" key="7">
    <source>
        <dbReference type="SAM" id="Phobius"/>
    </source>
</evidence>
<dbReference type="GO" id="GO:0016712">
    <property type="term" value="F:oxidoreductase activity, acting on paired donors, with incorporation or reduction of molecular oxygen, reduced flavin or flavoprotein as one donor, and incorporation of one atom of oxygen"/>
    <property type="evidence" value="ECO:0007669"/>
    <property type="project" value="TreeGrafter"/>
</dbReference>
<protein>
    <recommendedName>
        <fullName evidence="10">Cytochrome P450</fullName>
    </recommendedName>
</protein>
<keyword evidence="7" id="KW-0472">Membrane</keyword>
<accession>A0AAV5TUK3</accession>
<dbReference type="Gene3D" id="1.10.630.10">
    <property type="entry name" value="Cytochrome P450"/>
    <property type="match status" value="1"/>
</dbReference>
<evidence type="ECO:0000256" key="6">
    <source>
        <dbReference type="RuleBase" id="RU000461"/>
    </source>
</evidence>
<evidence type="ECO:0000256" key="1">
    <source>
        <dbReference type="ARBA" id="ARBA00010617"/>
    </source>
</evidence>
<dbReference type="InterPro" id="IPR001128">
    <property type="entry name" value="Cyt_P450"/>
</dbReference>
<keyword evidence="6" id="KW-0560">Oxidoreductase</keyword>
<evidence type="ECO:0000256" key="5">
    <source>
        <dbReference type="PIRSR" id="PIRSR602401-1"/>
    </source>
</evidence>
<dbReference type="GO" id="GO:0020037">
    <property type="term" value="F:heme binding"/>
    <property type="evidence" value="ECO:0007669"/>
    <property type="project" value="InterPro"/>
</dbReference>
<sequence length="519" mass="59072">KNTSFHFFALDEFDFPLILIQFQISEMLLELIIGVVLLVVAYGYLINRIRGLPPGPPPLPLLGNALSLDEPMDETMLRWSKHYGPVFTVWMPEPVVVIADHKVLQDTIVKQADLFGNRALPINQLKLLADGAYGLVFSDNNMWKEQRRFALHSLRDVGFLSARLQESAKTYAQQIVADWKKEGADGTPVDPTENIMYGVANLIWQLTFGRTLAFKDPLFNKVKDLVHKNFILFVHPCVSFLDVFPPIVYLDPLFGYPVKTLVANTKDIVGVLEKELVVTENSLNVDEEPRCYADSFFIEMRKREEKGETLGNFTRQQLNFACFDMWAAGFETTVTTLRFAVHYVMSNPDVQKKMQKEIDEKIGQRQISMDDQKSLPYCMATIHEVQRIANIAEINFFRETEQEVTIAGFKIPAGSAILPQFASVHVDSAHFERPDYFCPERHINEAGEFVKDPKITPFSFGKRACLGEGLARMELFIFLTTFVQHCTFSSPTLIPPKLETTRGLTRSPVPYKVKVTARF</sequence>
<dbReference type="PANTHER" id="PTHR24300:SF338">
    <property type="entry name" value="CYTOCHROME P450 CYP36A1-RELATED"/>
    <property type="match status" value="1"/>
</dbReference>
<keyword evidence="7" id="KW-1133">Transmembrane helix</keyword>
<dbReference type="FunFam" id="1.10.630.10:FF:000309">
    <property type="entry name" value="Uncharacterized protein"/>
    <property type="match status" value="1"/>
</dbReference>
<dbReference type="PANTHER" id="PTHR24300">
    <property type="entry name" value="CYTOCHROME P450 508A4-RELATED"/>
    <property type="match status" value="1"/>
</dbReference>
<dbReference type="PRINTS" id="PR00385">
    <property type="entry name" value="P450"/>
</dbReference>
<keyword evidence="2 5" id="KW-0479">Metal-binding</keyword>
<dbReference type="GO" id="GO:0006082">
    <property type="term" value="P:organic acid metabolic process"/>
    <property type="evidence" value="ECO:0007669"/>
    <property type="project" value="TreeGrafter"/>
</dbReference>
<comment type="cofactor">
    <cofactor evidence="5">
        <name>heme</name>
        <dbReference type="ChEBI" id="CHEBI:30413"/>
    </cofactor>
</comment>
<feature type="non-terminal residue" evidence="8">
    <location>
        <position position="1"/>
    </location>
</feature>